<dbReference type="EMBL" id="JABANO010018758">
    <property type="protein sequence ID" value="KAF4731305.1"/>
    <property type="molecule type" value="Genomic_DNA"/>
</dbReference>
<protein>
    <submittedName>
        <fullName evidence="2">Uncharacterized protein</fullName>
    </submittedName>
</protein>
<organism evidence="2 3">
    <name type="scientific">Perkinsus olseni</name>
    <name type="common">Perkinsus atlanticus</name>
    <dbReference type="NCBI Taxonomy" id="32597"/>
    <lineage>
        <taxon>Eukaryota</taxon>
        <taxon>Sar</taxon>
        <taxon>Alveolata</taxon>
        <taxon>Perkinsozoa</taxon>
        <taxon>Perkinsea</taxon>
        <taxon>Perkinsida</taxon>
        <taxon>Perkinsidae</taxon>
        <taxon>Perkinsus</taxon>
    </lineage>
</organism>
<gene>
    <name evidence="2" type="ORF">FOZ63_012030</name>
</gene>
<proteinExistence type="predicted"/>
<evidence type="ECO:0000313" key="2">
    <source>
        <dbReference type="EMBL" id="KAF4731305.1"/>
    </source>
</evidence>
<reference evidence="2 3" key="1">
    <citation type="submission" date="2020-04" db="EMBL/GenBank/DDBJ databases">
        <title>Perkinsus olseni comparative genomics.</title>
        <authorList>
            <person name="Bogema D.R."/>
        </authorList>
    </citation>
    <scope>NUCLEOTIDE SEQUENCE [LARGE SCALE GENOMIC DNA]</scope>
    <source>
        <strain evidence="2 3">ATCC PRA-207</strain>
    </source>
</reference>
<sequence>MVSSDVVISPEGSRTQAPLALLTDIYHQRNRGLRRPSPQTARRRSSPVYQQPLRRIESAPAWGPLTTPYIRTPRRSRHDHLRRYNVLTDPSHALSDRVRVYPCDVRQECYYVSVYRLEGLSRVDLRPQEEGRFEGAPHDLHGDPAAAASFRTETHGSAAPFPWQAIADTYGARMVFEEHRQQLWWFGIVLG</sequence>
<evidence type="ECO:0000313" key="3">
    <source>
        <dbReference type="Proteomes" id="UP000553632"/>
    </source>
</evidence>
<name>A0A7J6SF64_PEROL</name>
<dbReference type="AlphaFoldDB" id="A0A7J6SF64"/>
<evidence type="ECO:0000256" key="1">
    <source>
        <dbReference type="SAM" id="MobiDB-lite"/>
    </source>
</evidence>
<feature type="region of interest" description="Disordered" evidence="1">
    <location>
        <begin position="30"/>
        <end position="50"/>
    </location>
</feature>
<comment type="caution">
    <text evidence="2">The sequence shown here is derived from an EMBL/GenBank/DDBJ whole genome shotgun (WGS) entry which is preliminary data.</text>
</comment>
<dbReference type="Proteomes" id="UP000553632">
    <property type="component" value="Unassembled WGS sequence"/>
</dbReference>
<feature type="non-terminal residue" evidence="2">
    <location>
        <position position="191"/>
    </location>
</feature>
<keyword evidence="3" id="KW-1185">Reference proteome</keyword>
<accession>A0A7J6SF64</accession>